<dbReference type="EC" id="2.7.11.1" evidence="1"/>
<dbReference type="Gene3D" id="1.10.510.10">
    <property type="entry name" value="Transferase(Phosphotransferase) domain 1"/>
    <property type="match status" value="1"/>
</dbReference>
<evidence type="ECO:0000313" key="9">
    <source>
        <dbReference type="EMBL" id="KAF2112047.1"/>
    </source>
</evidence>
<evidence type="ECO:0000313" key="10">
    <source>
        <dbReference type="Proteomes" id="UP000799770"/>
    </source>
</evidence>
<organism evidence="9 10">
    <name type="scientific">Lophiotrema nucula</name>
    <dbReference type="NCBI Taxonomy" id="690887"/>
    <lineage>
        <taxon>Eukaryota</taxon>
        <taxon>Fungi</taxon>
        <taxon>Dikarya</taxon>
        <taxon>Ascomycota</taxon>
        <taxon>Pezizomycotina</taxon>
        <taxon>Dothideomycetes</taxon>
        <taxon>Pleosporomycetidae</taxon>
        <taxon>Pleosporales</taxon>
        <taxon>Lophiotremataceae</taxon>
        <taxon>Lophiotrema</taxon>
    </lineage>
</organism>
<dbReference type="InterPro" id="IPR008271">
    <property type="entry name" value="Ser/Thr_kinase_AS"/>
</dbReference>
<dbReference type="EMBL" id="ML977332">
    <property type="protein sequence ID" value="KAF2112047.1"/>
    <property type="molecule type" value="Genomic_DNA"/>
</dbReference>
<keyword evidence="4 9" id="KW-0418">Kinase</keyword>
<dbReference type="InterPro" id="IPR000719">
    <property type="entry name" value="Prot_kinase_dom"/>
</dbReference>
<dbReference type="InterPro" id="IPR011009">
    <property type="entry name" value="Kinase-like_dom_sf"/>
</dbReference>
<dbReference type="OrthoDB" id="3800108at2759"/>
<dbReference type="PANTHER" id="PTHR43671:SF13">
    <property type="entry name" value="SERINE_THREONINE-PROTEIN KINASE NEK2"/>
    <property type="match status" value="1"/>
</dbReference>
<keyword evidence="5" id="KW-0067">ATP-binding</keyword>
<keyword evidence="2" id="KW-0808">Transferase</keyword>
<dbReference type="Proteomes" id="UP000799770">
    <property type="component" value="Unassembled WGS sequence"/>
</dbReference>
<protein>
    <recommendedName>
        <fullName evidence="1">non-specific serine/threonine protein kinase</fullName>
        <ecNumber evidence="1">2.7.11.1</ecNumber>
    </recommendedName>
</protein>
<evidence type="ECO:0000256" key="5">
    <source>
        <dbReference type="ARBA" id="ARBA00022840"/>
    </source>
</evidence>
<evidence type="ECO:0000259" key="8">
    <source>
        <dbReference type="PROSITE" id="PS50011"/>
    </source>
</evidence>
<dbReference type="SUPFAM" id="SSF56112">
    <property type="entry name" value="Protein kinase-like (PK-like)"/>
    <property type="match status" value="1"/>
</dbReference>
<feature type="compositionally biased region" description="Basic and acidic residues" evidence="6">
    <location>
        <begin position="253"/>
        <end position="262"/>
    </location>
</feature>
<feature type="signal peptide" evidence="7">
    <location>
        <begin position="1"/>
        <end position="26"/>
    </location>
</feature>
<evidence type="ECO:0000256" key="7">
    <source>
        <dbReference type="SAM" id="SignalP"/>
    </source>
</evidence>
<gene>
    <name evidence="9" type="ORF">BDV96DRAFT_581044</name>
</gene>
<keyword evidence="10" id="KW-1185">Reference proteome</keyword>
<keyword evidence="7" id="KW-0732">Signal</keyword>
<reference evidence="9" key="1">
    <citation type="journal article" date="2020" name="Stud. Mycol.">
        <title>101 Dothideomycetes genomes: a test case for predicting lifestyles and emergence of pathogens.</title>
        <authorList>
            <person name="Haridas S."/>
            <person name="Albert R."/>
            <person name="Binder M."/>
            <person name="Bloem J."/>
            <person name="Labutti K."/>
            <person name="Salamov A."/>
            <person name="Andreopoulos B."/>
            <person name="Baker S."/>
            <person name="Barry K."/>
            <person name="Bills G."/>
            <person name="Bluhm B."/>
            <person name="Cannon C."/>
            <person name="Castanera R."/>
            <person name="Culley D."/>
            <person name="Daum C."/>
            <person name="Ezra D."/>
            <person name="Gonzalez J."/>
            <person name="Henrissat B."/>
            <person name="Kuo A."/>
            <person name="Liang C."/>
            <person name="Lipzen A."/>
            <person name="Lutzoni F."/>
            <person name="Magnuson J."/>
            <person name="Mondo S."/>
            <person name="Nolan M."/>
            <person name="Ohm R."/>
            <person name="Pangilinan J."/>
            <person name="Park H.-J."/>
            <person name="Ramirez L."/>
            <person name="Alfaro M."/>
            <person name="Sun H."/>
            <person name="Tritt A."/>
            <person name="Yoshinaga Y."/>
            <person name="Zwiers L.-H."/>
            <person name="Turgeon B."/>
            <person name="Goodwin S."/>
            <person name="Spatafora J."/>
            <person name="Crous P."/>
            <person name="Grigoriev I."/>
        </authorList>
    </citation>
    <scope>NUCLEOTIDE SEQUENCE</scope>
    <source>
        <strain evidence="9">CBS 627.86</strain>
    </source>
</reference>
<evidence type="ECO:0000256" key="4">
    <source>
        <dbReference type="ARBA" id="ARBA00022777"/>
    </source>
</evidence>
<evidence type="ECO:0000256" key="1">
    <source>
        <dbReference type="ARBA" id="ARBA00012513"/>
    </source>
</evidence>
<dbReference type="GO" id="GO:0004674">
    <property type="term" value="F:protein serine/threonine kinase activity"/>
    <property type="evidence" value="ECO:0007669"/>
    <property type="project" value="UniProtKB-EC"/>
</dbReference>
<sequence>MYRDKANGSRIPEMFVWLVFHNLVVACLNLRKLDYPGPYVHCDIKPQNVLLYQSENQKSYRAYPSSILGDFGLYYRLDYEPITGDAGTEGHLAPEQYGPYPQSPVRVDIFQIGLLIWCMMRNVVNGLRDPPPGHQPFDPHAYGEWKKQFDNFDVGHGYSIGTYSRPLEALVQSCLEEDVRWRPDIGTLYESVKKGMDKCQARNGGLKSMTVDNLPEWEKVEYKKDEFIIGQPFTGRKHRPGQDDVGEDNNEPPTHDDVAVDLEILKGDV</sequence>
<feature type="chain" id="PRO_5025526831" description="non-specific serine/threonine protein kinase" evidence="7">
    <location>
        <begin position="27"/>
        <end position="269"/>
    </location>
</feature>
<dbReference type="AlphaFoldDB" id="A0A6A5YZN2"/>
<proteinExistence type="predicted"/>
<keyword evidence="3" id="KW-0547">Nucleotide-binding</keyword>
<evidence type="ECO:0000256" key="3">
    <source>
        <dbReference type="ARBA" id="ARBA00022741"/>
    </source>
</evidence>
<feature type="region of interest" description="Disordered" evidence="6">
    <location>
        <begin position="232"/>
        <end position="262"/>
    </location>
</feature>
<dbReference type="PANTHER" id="PTHR43671">
    <property type="entry name" value="SERINE/THREONINE-PROTEIN KINASE NEK"/>
    <property type="match status" value="1"/>
</dbReference>
<dbReference type="InterPro" id="IPR050660">
    <property type="entry name" value="NEK_Ser/Thr_kinase"/>
</dbReference>
<dbReference type="Pfam" id="PF00069">
    <property type="entry name" value="Pkinase"/>
    <property type="match status" value="1"/>
</dbReference>
<feature type="domain" description="Protein kinase" evidence="8">
    <location>
        <begin position="1"/>
        <end position="196"/>
    </location>
</feature>
<dbReference type="PROSITE" id="PS50011">
    <property type="entry name" value="PROTEIN_KINASE_DOM"/>
    <property type="match status" value="1"/>
</dbReference>
<dbReference type="GO" id="GO:0005524">
    <property type="term" value="F:ATP binding"/>
    <property type="evidence" value="ECO:0007669"/>
    <property type="project" value="UniProtKB-KW"/>
</dbReference>
<evidence type="ECO:0000256" key="2">
    <source>
        <dbReference type="ARBA" id="ARBA00022679"/>
    </source>
</evidence>
<dbReference type="PROSITE" id="PS00108">
    <property type="entry name" value="PROTEIN_KINASE_ST"/>
    <property type="match status" value="1"/>
</dbReference>
<evidence type="ECO:0000256" key="6">
    <source>
        <dbReference type="SAM" id="MobiDB-lite"/>
    </source>
</evidence>
<name>A0A6A5YZN2_9PLEO</name>
<dbReference type="PROSITE" id="PS51257">
    <property type="entry name" value="PROKAR_LIPOPROTEIN"/>
    <property type="match status" value="1"/>
</dbReference>
<accession>A0A6A5YZN2</accession>